<keyword evidence="4" id="KW-0677">Repeat</keyword>
<keyword evidence="6" id="KW-1185">Reference proteome</keyword>
<evidence type="ECO:0000256" key="2">
    <source>
        <dbReference type="ARBA" id="ARBA00022602"/>
    </source>
</evidence>
<evidence type="ECO:0008006" key="7">
    <source>
        <dbReference type="Google" id="ProtNLM"/>
    </source>
</evidence>
<accession>A0ABP0CB75</accession>
<dbReference type="Proteomes" id="UP001642482">
    <property type="component" value="Unassembled WGS sequence"/>
</dbReference>
<evidence type="ECO:0000256" key="4">
    <source>
        <dbReference type="ARBA" id="ARBA00022737"/>
    </source>
</evidence>
<dbReference type="InterPro" id="IPR002088">
    <property type="entry name" value="Prenyl_trans_a"/>
</dbReference>
<name>A0ABP0CB75_9PEZI</name>
<dbReference type="Pfam" id="PF01239">
    <property type="entry name" value="PPTA"/>
    <property type="match status" value="2"/>
</dbReference>
<keyword evidence="3" id="KW-0808">Transferase</keyword>
<evidence type="ECO:0000256" key="1">
    <source>
        <dbReference type="ARBA" id="ARBA00006734"/>
    </source>
</evidence>
<dbReference type="PANTHER" id="PTHR11129">
    <property type="entry name" value="PROTEIN FARNESYLTRANSFERASE ALPHA SUBUNIT/RAB GERANYLGERANYL TRANSFERASE ALPHA SUBUNIT"/>
    <property type="match status" value="1"/>
</dbReference>
<proteinExistence type="inferred from homology"/>
<sequence length="366" mass="40750">MSRALDKDTAAALQKGDPEAAFRAIADVLTDEQPSSSSASPAHLEIEFLGHEHPPLPAGESLLRDGNAVAIPKLNLVQAYFVARKLLQKYRASHSLPSTESSQSILRVTAVILLMDPEHLTAANTRKRLIQVALQRDLTAASSLLARELHLVDSLLTSHLHRHTKSPTLWSHRRWLISFLSAPTANGDDDRLVRDITEVVMVAGVRHPRNYYAWEHARWLVHRRWGSGQGEKGNDKLVVAVRDWCYRNHTDTSGWSFLFFLLASLPSPPTAAALAPLYQETVTQVEQMATSLRWTGEAVWVFLRTAVAYLEQAQGEAADGNDHYARFRDTASNLLATVDTASHEHKILQRAQKWCAANARHTSTTT</sequence>
<comment type="similarity">
    <text evidence="1">Belongs to the protein prenyltransferase subunit alpha family.</text>
</comment>
<protein>
    <recommendedName>
        <fullName evidence="7">Protein prenyltransferase</fullName>
    </recommendedName>
</protein>
<dbReference type="EMBL" id="CAWUHD010000082">
    <property type="protein sequence ID" value="CAK7228885.1"/>
    <property type="molecule type" value="Genomic_DNA"/>
</dbReference>
<dbReference type="PANTHER" id="PTHR11129:SF3">
    <property type="entry name" value="PROTEIN PRENYLTRANSFERASE ALPHA SUBUNIT REPEAT-CONTAINING PROTEIN 1"/>
    <property type="match status" value="1"/>
</dbReference>
<organism evidence="5 6">
    <name type="scientific">Sporothrix eucalyptigena</name>
    <dbReference type="NCBI Taxonomy" id="1812306"/>
    <lineage>
        <taxon>Eukaryota</taxon>
        <taxon>Fungi</taxon>
        <taxon>Dikarya</taxon>
        <taxon>Ascomycota</taxon>
        <taxon>Pezizomycotina</taxon>
        <taxon>Sordariomycetes</taxon>
        <taxon>Sordariomycetidae</taxon>
        <taxon>Ophiostomatales</taxon>
        <taxon>Ophiostomataceae</taxon>
        <taxon>Sporothrix</taxon>
    </lineage>
</organism>
<dbReference type="SUPFAM" id="SSF48439">
    <property type="entry name" value="Protein prenylyltransferase"/>
    <property type="match status" value="1"/>
</dbReference>
<reference evidence="5 6" key="1">
    <citation type="submission" date="2024-01" db="EMBL/GenBank/DDBJ databases">
        <authorList>
            <person name="Allen C."/>
            <person name="Tagirdzhanova G."/>
        </authorList>
    </citation>
    <scope>NUCLEOTIDE SEQUENCE [LARGE SCALE GENOMIC DNA]</scope>
</reference>
<comment type="caution">
    <text evidence="5">The sequence shown here is derived from an EMBL/GenBank/DDBJ whole genome shotgun (WGS) entry which is preliminary data.</text>
</comment>
<evidence type="ECO:0000256" key="3">
    <source>
        <dbReference type="ARBA" id="ARBA00022679"/>
    </source>
</evidence>
<evidence type="ECO:0000313" key="5">
    <source>
        <dbReference type="EMBL" id="CAK7228885.1"/>
    </source>
</evidence>
<evidence type="ECO:0000313" key="6">
    <source>
        <dbReference type="Proteomes" id="UP001642482"/>
    </source>
</evidence>
<keyword evidence="2" id="KW-0637">Prenyltransferase</keyword>
<dbReference type="Gene3D" id="1.25.40.120">
    <property type="entry name" value="Protein prenylyltransferase"/>
    <property type="match status" value="1"/>
</dbReference>
<gene>
    <name evidence="5" type="ORF">SEUCBS140593_007060</name>
</gene>